<feature type="transmembrane region" description="Helical" evidence="1">
    <location>
        <begin position="44"/>
        <end position="65"/>
    </location>
</feature>
<dbReference type="Proteomes" id="UP000295565">
    <property type="component" value="Unassembled WGS sequence"/>
</dbReference>
<name>A0A4R1JA57_9GAMM</name>
<feature type="transmembrane region" description="Helical" evidence="1">
    <location>
        <begin position="96"/>
        <end position="120"/>
    </location>
</feature>
<evidence type="ECO:0000313" key="3">
    <source>
        <dbReference type="Proteomes" id="UP000295565"/>
    </source>
</evidence>
<feature type="transmembrane region" description="Helical" evidence="1">
    <location>
        <begin position="72"/>
        <end position="90"/>
    </location>
</feature>
<proteinExistence type="predicted"/>
<feature type="transmembrane region" description="Helical" evidence="1">
    <location>
        <begin position="12"/>
        <end position="32"/>
    </location>
</feature>
<protein>
    <submittedName>
        <fullName evidence="2">Uncharacterized protein</fullName>
    </submittedName>
</protein>
<accession>A0A4R1JA57</accession>
<keyword evidence="3" id="KW-1185">Reference proteome</keyword>
<dbReference type="AlphaFoldDB" id="A0A4R1JA57"/>
<evidence type="ECO:0000256" key="1">
    <source>
        <dbReference type="SAM" id="Phobius"/>
    </source>
</evidence>
<sequence length="138" mass="15482">MKGIERPNTITLVIIATIVSFIIGVVKTYILFPSTVELSEFQLKVIVVFTLVVIMLLGVILYLIWKGKNWCRIIYAVFAIVGLVPFINAINQELNYSLLLAVISIIQVSLQLSATVLLYLPETNSWFSSIKASKYTLN</sequence>
<comment type="caution">
    <text evidence="2">The sequence shown here is derived from an EMBL/GenBank/DDBJ whole genome shotgun (WGS) entry which is preliminary data.</text>
</comment>
<gene>
    <name evidence="2" type="ORF">EV690_2532</name>
</gene>
<reference evidence="2 3" key="1">
    <citation type="submission" date="2019-03" db="EMBL/GenBank/DDBJ databases">
        <title>Genomic Encyclopedia of Type Strains, Phase IV (KMG-IV): sequencing the most valuable type-strain genomes for metagenomic binning, comparative biology and taxonomic classification.</title>
        <authorList>
            <person name="Goeker M."/>
        </authorList>
    </citation>
    <scope>NUCLEOTIDE SEQUENCE [LARGE SCALE GENOMIC DNA]</scope>
    <source>
        <strain evidence="2 3">DSM 18577</strain>
    </source>
</reference>
<keyword evidence="1" id="KW-0472">Membrane</keyword>
<evidence type="ECO:0000313" key="2">
    <source>
        <dbReference type="EMBL" id="TCK47502.1"/>
    </source>
</evidence>
<organism evidence="2 3">
    <name type="scientific">Celerinatantimonas diazotrophica</name>
    <dbReference type="NCBI Taxonomy" id="412034"/>
    <lineage>
        <taxon>Bacteria</taxon>
        <taxon>Pseudomonadati</taxon>
        <taxon>Pseudomonadota</taxon>
        <taxon>Gammaproteobacteria</taxon>
        <taxon>Celerinatantimonadaceae</taxon>
        <taxon>Celerinatantimonas</taxon>
    </lineage>
</organism>
<dbReference type="EMBL" id="SMGD01000014">
    <property type="protein sequence ID" value="TCK47502.1"/>
    <property type="molecule type" value="Genomic_DNA"/>
</dbReference>
<keyword evidence="1" id="KW-1133">Transmembrane helix</keyword>
<keyword evidence="1" id="KW-0812">Transmembrane</keyword>